<dbReference type="Proteomes" id="UP000095284">
    <property type="component" value="Unplaced"/>
</dbReference>
<dbReference type="PANTHER" id="PTHR34365">
    <property type="entry name" value="ENOLASE (DUF1399)"/>
    <property type="match status" value="1"/>
</dbReference>
<sequence length="791" mass="88481">MADENGAPGSSRSSRNVELQVVPTLNSTHQQMKKCVTVDLLTASQREVNFLRMIDRKAPVLYEKSVVENAIRRYETYWLPMQSAKPDLNNIPPLDIHWIWHTHMLCPVAYEEDCVRICGQIVDHKLLSSDEIQQRYEQSVSLWNEFCPDEPYDFLNSNVSVAQDYVQKSKYNIADAVQRQRNFNYQVSLPHFTSPKFLKDAIDRYINFLLIKQTYPEQFFTPCYDFDLVWHTHQVHAAAYRRDCTAIFGSILRHDDSVNDRSKNSKLLKGEAATKKAWAAHFKEGFWRRGCMYRGHVAPVFLGFESQDMGIITYGHVHIPSISLKEIPVQREQLRLKLSYGGKKITTFNADLADKQVTRSSFSLVWQPSDSGGFSTSSIVKFPFEKKNAKDLVVELELYDKVFLQKRDIVTLTGRLPLEQLIPGSNLKTVQNHMPLESVNAERVMNAKVTVITSISLNREMELMAGDYVEQPIEPDSRLWTLCQSAALNRTALQPNAKAYVATHNLIDTRDGAKYFVQVVHNADMLLSMVLVYGAGQRLLCMAHLIGADSLPSKEQLDSNLQFLPHLSSPDERVFIVLNKDGDSAIVKGRWNGFSRKISGDKMHKGKPGSAGVLNVELFNLLKNTVQKIQLPGADGSTLFVLGDAQARLNGRRIHCRSTQTAEHIACIFSIGTLFVLCNPDKVRSRQDTTMVGHQCQKWPIPIACGYGKPVPSNRYLVGRQEGAACDATPALLAMFGSAGLCDSGAGCGSACAGCSACGACGGCGGEFLDYVHVQLRSRKKDMDVFVPTPV</sequence>
<name>A0A1I7SDS2_BURXY</name>
<dbReference type="PANTHER" id="PTHR34365:SF7">
    <property type="entry name" value="GLYCINE-RICH DOMAIN-CONTAINING PROTEIN 1"/>
    <property type="match status" value="1"/>
</dbReference>
<dbReference type="AlphaFoldDB" id="A0A1I7SDS2"/>
<organism evidence="1 2">
    <name type="scientific">Bursaphelenchus xylophilus</name>
    <name type="common">Pinewood nematode worm</name>
    <name type="synonym">Aphelenchoides xylophilus</name>
    <dbReference type="NCBI Taxonomy" id="6326"/>
    <lineage>
        <taxon>Eukaryota</taxon>
        <taxon>Metazoa</taxon>
        <taxon>Ecdysozoa</taxon>
        <taxon>Nematoda</taxon>
        <taxon>Chromadorea</taxon>
        <taxon>Rhabditida</taxon>
        <taxon>Tylenchina</taxon>
        <taxon>Tylenchomorpha</taxon>
        <taxon>Aphelenchoidea</taxon>
        <taxon>Aphelenchoididae</taxon>
        <taxon>Bursaphelenchus</taxon>
    </lineage>
</organism>
<reference evidence="2" key="1">
    <citation type="submission" date="2016-11" db="UniProtKB">
        <authorList>
            <consortium name="WormBaseParasite"/>
        </authorList>
    </citation>
    <scope>IDENTIFICATION</scope>
</reference>
<dbReference type="InterPro" id="IPR009836">
    <property type="entry name" value="GRDP-like"/>
</dbReference>
<accession>A0A1I7SDS2</accession>
<proteinExistence type="predicted"/>
<evidence type="ECO:0000313" key="2">
    <source>
        <dbReference type="WBParaSite" id="BXY_1117900.1"/>
    </source>
</evidence>
<evidence type="ECO:0000313" key="1">
    <source>
        <dbReference type="Proteomes" id="UP000095284"/>
    </source>
</evidence>
<dbReference type="Pfam" id="PF07173">
    <property type="entry name" value="GRDP-like"/>
    <property type="match status" value="1"/>
</dbReference>
<dbReference type="eggNOG" id="ENOG502QRQZ">
    <property type="taxonomic scope" value="Eukaryota"/>
</dbReference>
<protein>
    <submittedName>
        <fullName evidence="2">AAA domain-containing protein</fullName>
    </submittedName>
</protein>
<dbReference type="WBParaSite" id="BXY_1117900.1">
    <property type="protein sequence ID" value="BXY_1117900.1"/>
    <property type="gene ID" value="BXY_1117900"/>
</dbReference>